<gene>
    <name evidence="2" type="ORF">V6N12_004677</name>
</gene>
<reference evidence="2 3" key="1">
    <citation type="journal article" date="2024" name="G3 (Bethesda)">
        <title>Genome assembly of Hibiscus sabdariffa L. provides insights into metabolisms of medicinal natural products.</title>
        <authorList>
            <person name="Kim T."/>
        </authorList>
    </citation>
    <scope>NUCLEOTIDE SEQUENCE [LARGE SCALE GENOMIC DNA]</scope>
    <source>
        <strain evidence="2">TK-2024</strain>
        <tissue evidence="2">Old leaves</tissue>
    </source>
</reference>
<dbReference type="Proteomes" id="UP001472677">
    <property type="component" value="Unassembled WGS sequence"/>
</dbReference>
<keyword evidence="1" id="KW-0812">Transmembrane</keyword>
<keyword evidence="1" id="KW-1133">Transmembrane helix</keyword>
<keyword evidence="3" id="KW-1185">Reference proteome</keyword>
<dbReference type="EMBL" id="JBBPBM010000048">
    <property type="protein sequence ID" value="KAK8520749.1"/>
    <property type="molecule type" value="Genomic_DNA"/>
</dbReference>
<feature type="transmembrane region" description="Helical" evidence="1">
    <location>
        <begin position="44"/>
        <end position="70"/>
    </location>
</feature>
<evidence type="ECO:0000256" key="1">
    <source>
        <dbReference type="SAM" id="Phobius"/>
    </source>
</evidence>
<comment type="caution">
    <text evidence="2">The sequence shown here is derived from an EMBL/GenBank/DDBJ whole genome shotgun (WGS) entry which is preliminary data.</text>
</comment>
<organism evidence="2 3">
    <name type="scientific">Hibiscus sabdariffa</name>
    <name type="common">roselle</name>
    <dbReference type="NCBI Taxonomy" id="183260"/>
    <lineage>
        <taxon>Eukaryota</taxon>
        <taxon>Viridiplantae</taxon>
        <taxon>Streptophyta</taxon>
        <taxon>Embryophyta</taxon>
        <taxon>Tracheophyta</taxon>
        <taxon>Spermatophyta</taxon>
        <taxon>Magnoliopsida</taxon>
        <taxon>eudicotyledons</taxon>
        <taxon>Gunneridae</taxon>
        <taxon>Pentapetalae</taxon>
        <taxon>rosids</taxon>
        <taxon>malvids</taxon>
        <taxon>Malvales</taxon>
        <taxon>Malvaceae</taxon>
        <taxon>Malvoideae</taxon>
        <taxon>Hibiscus</taxon>
    </lineage>
</organism>
<proteinExistence type="predicted"/>
<evidence type="ECO:0000313" key="3">
    <source>
        <dbReference type="Proteomes" id="UP001472677"/>
    </source>
</evidence>
<name>A0ABR2CMH4_9ROSI</name>
<protein>
    <submittedName>
        <fullName evidence="2">Uncharacterized protein</fullName>
    </submittedName>
</protein>
<evidence type="ECO:0000313" key="2">
    <source>
        <dbReference type="EMBL" id="KAK8520749.1"/>
    </source>
</evidence>
<accession>A0ABR2CMH4</accession>
<keyword evidence="1" id="KW-0472">Membrane</keyword>
<sequence length="92" mass="10783">MRRKANKSTNREVPMSLCMDLQQWECVLRVLEHGEKGESLQQLYFIYLTLSLSLSLSPLHLLTGFCWLCYSPSSLTVRTVWEKAWCCLVQRQ</sequence>